<keyword evidence="1" id="KW-1185">Reference proteome</keyword>
<accession>A0A915IQI7</accession>
<organism evidence="1 2">
    <name type="scientific">Romanomermis culicivorax</name>
    <name type="common">Nematode worm</name>
    <dbReference type="NCBI Taxonomy" id="13658"/>
    <lineage>
        <taxon>Eukaryota</taxon>
        <taxon>Metazoa</taxon>
        <taxon>Ecdysozoa</taxon>
        <taxon>Nematoda</taxon>
        <taxon>Enoplea</taxon>
        <taxon>Dorylaimia</taxon>
        <taxon>Mermithida</taxon>
        <taxon>Mermithoidea</taxon>
        <taxon>Mermithidae</taxon>
        <taxon>Romanomermis</taxon>
    </lineage>
</organism>
<reference evidence="2" key="1">
    <citation type="submission" date="2022-11" db="UniProtKB">
        <authorList>
            <consortium name="WormBaseParasite"/>
        </authorList>
    </citation>
    <scope>IDENTIFICATION</scope>
</reference>
<sequence>MAGHCLSFNCVYFPIAQMASHPSTSMWTASTTPDNRSNPMTTATIFNGQLQLPYAREFQNENLDRDHQLTIQESRPLQQNFYLPTSGQTTHYRVQCNRLFKVIMLASPVYLSGYYTVSREVGRYVYFPCEKKYLLVNYGAVEEYEYHEMAVVRNGFVQIVEKALAISSHQVDEPRLRHLFFTVVEKRVVRQPKIVINYCSHRSHTPSDRFDRVIKREPVREEWPKLKSILSDLQRQTTQLSESCDIEIEETHPTISSRTIIIDNLILANQNLWSNNCDFSRKSCSNIIDRLSNKSKKRRYPEVTTVENEDIPSNGNRVNYWLQ</sequence>
<dbReference type="Proteomes" id="UP000887565">
    <property type="component" value="Unplaced"/>
</dbReference>
<proteinExistence type="predicted"/>
<name>A0A915IQI7_ROMCU</name>
<protein>
    <submittedName>
        <fullName evidence="2">Uncharacterized protein</fullName>
    </submittedName>
</protein>
<evidence type="ECO:0000313" key="1">
    <source>
        <dbReference type="Proteomes" id="UP000887565"/>
    </source>
</evidence>
<dbReference type="AlphaFoldDB" id="A0A915IQI7"/>
<evidence type="ECO:0000313" key="2">
    <source>
        <dbReference type="WBParaSite" id="nRc.2.0.1.t15679-RA"/>
    </source>
</evidence>
<dbReference type="WBParaSite" id="nRc.2.0.1.t15679-RA">
    <property type="protein sequence ID" value="nRc.2.0.1.t15679-RA"/>
    <property type="gene ID" value="nRc.2.0.1.g15679"/>
</dbReference>